<dbReference type="EMBL" id="JACOGF010000003">
    <property type="protein sequence ID" value="MBC3917221.1"/>
    <property type="molecule type" value="Genomic_DNA"/>
</dbReference>
<evidence type="ECO:0000256" key="3">
    <source>
        <dbReference type="ARBA" id="ARBA00023295"/>
    </source>
</evidence>
<evidence type="ECO:0000313" key="8">
    <source>
        <dbReference type="EMBL" id="MBC3917221.1"/>
    </source>
</evidence>
<dbReference type="Pfam" id="PF00295">
    <property type="entry name" value="Glyco_hydro_28"/>
    <property type="match status" value="1"/>
</dbReference>
<feature type="domain" description="Rhamnogalacturonase A/B/Epimerase-like pectate lyase" evidence="7">
    <location>
        <begin position="34"/>
        <end position="92"/>
    </location>
</feature>
<protein>
    <submittedName>
        <fullName evidence="8">Right-handed parallel beta-helix repeat-containing protein</fullName>
    </submittedName>
</protein>
<dbReference type="SMART" id="SM00710">
    <property type="entry name" value="PbH1"/>
    <property type="match status" value="6"/>
</dbReference>
<evidence type="ECO:0000256" key="4">
    <source>
        <dbReference type="RuleBase" id="RU361169"/>
    </source>
</evidence>
<dbReference type="SUPFAM" id="SSF51126">
    <property type="entry name" value="Pectin lyase-like"/>
    <property type="match status" value="1"/>
</dbReference>
<dbReference type="InterPro" id="IPR024535">
    <property type="entry name" value="RHGA/B-epi-like_pectate_lyase"/>
</dbReference>
<keyword evidence="6" id="KW-0732">Signal</keyword>
<organism evidence="8 9">
    <name type="scientific">Undibacterium hunanense</name>
    <dbReference type="NCBI Taxonomy" id="2762292"/>
    <lineage>
        <taxon>Bacteria</taxon>
        <taxon>Pseudomonadati</taxon>
        <taxon>Pseudomonadota</taxon>
        <taxon>Betaproteobacteria</taxon>
        <taxon>Burkholderiales</taxon>
        <taxon>Oxalobacteraceae</taxon>
        <taxon>Undibacterium</taxon>
    </lineage>
</organism>
<evidence type="ECO:0000313" key="9">
    <source>
        <dbReference type="Proteomes" id="UP000650424"/>
    </source>
</evidence>
<dbReference type="Proteomes" id="UP000650424">
    <property type="component" value="Unassembled WGS sequence"/>
</dbReference>
<dbReference type="Gene3D" id="2.160.20.10">
    <property type="entry name" value="Single-stranded right-handed beta-helix, Pectin lyase-like"/>
    <property type="match status" value="1"/>
</dbReference>
<dbReference type="InterPro" id="IPR006626">
    <property type="entry name" value="PbH1"/>
</dbReference>
<sequence>MFGTGAVVATLPVYALPAMAQKKSASNANLAGNFNVRAYGAGGDGKKTDTDAINRAIAAAAAAGGGTVFFPAGKYLSFSIRLQSHVSLYLDAGATLIAADPAKHGGSYDAAEPNEWDAYQDFGHSHWHNSLIWGENLEHVSILGTGLIYGAGLTHAGPGPRRVPKPGDMPSSLGDSDPHGERGSGKPYGADMIGKGNKAIALKNCKNVILRDISIFNGGHFALLATGTDNMTIDNLKVDTDRDGFDIDCCRNVHISNCSINSPNDDAICLKSSFALGYKRFTENISITNCQVSGFDLGTFLDGSFQRKQEFAPDKEGVAGRIKLGTESNGGFRNITISNCVFERCRGLAIESVDGAVIEDIAVSNLAMRDLTNPPLFIRLGSRLRAPDGAVTGAIRRINISNIVVSGADSRYASIISGVPGYPIEDVRISNVHVVHQGGGDISKVLANPPENAGSYPEPSMFGLSPAHGLFARHVKNLDLHHVDITCKQPDSRPAFVLHDVNRAYFGQVNFPQQAGSPGFSLQDVKEFSVKDCSGLADTQRKQVARESL</sequence>
<keyword evidence="2 4" id="KW-0378">Hydrolase</keyword>
<reference evidence="8 9" key="1">
    <citation type="submission" date="2020-08" db="EMBL/GenBank/DDBJ databases">
        <title>Novel species isolated from subtropical streams in China.</title>
        <authorList>
            <person name="Lu H."/>
        </authorList>
    </citation>
    <scope>NUCLEOTIDE SEQUENCE [LARGE SCALE GENOMIC DNA]</scope>
    <source>
        <strain evidence="8 9">CY18W</strain>
    </source>
</reference>
<feature type="region of interest" description="Disordered" evidence="5">
    <location>
        <begin position="158"/>
        <end position="188"/>
    </location>
</feature>
<name>A0ABR6ZMU0_9BURK</name>
<gene>
    <name evidence="8" type="ORF">H8L32_07020</name>
</gene>
<dbReference type="Pfam" id="PF12708">
    <property type="entry name" value="Pect-lyase_RHGA_epim"/>
    <property type="match status" value="1"/>
</dbReference>
<keyword evidence="3 4" id="KW-0326">Glycosidase</keyword>
<proteinExistence type="inferred from homology"/>
<keyword evidence="9" id="KW-1185">Reference proteome</keyword>
<evidence type="ECO:0000259" key="7">
    <source>
        <dbReference type="Pfam" id="PF12708"/>
    </source>
</evidence>
<dbReference type="InterPro" id="IPR011050">
    <property type="entry name" value="Pectin_lyase_fold/virulence"/>
</dbReference>
<comment type="similarity">
    <text evidence="1 4">Belongs to the glycosyl hydrolase 28 family.</text>
</comment>
<dbReference type="PANTHER" id="PTHR31339">
    <property type="entry name" value="PECTIN LYASE-RELATED"/>
    <property type="match status" value="1"/>
</dbReference>
<evidence type="ECO:0000256" key="5">
    <source>
        <dbReference type="SAM" id="MobiDB-lite"/>
    </source>
</evidence>
<dbReference type="InterPro" id="IPR000743">
    <property type="entry name" value="Glyco_hydro_28"/>
</dbReference>
<dbReference type="InterPro" id="IPR012334">
    <property type="entry name" value="Pectin_lyas_fold"/>
</dbReference>
<evidence type="ECO:0000256" key="2">
    <source>
        <dbReference type="ARBA" id="ARBA00022801"/>
    </source>
</evidence>
<evidence type="ECO:0000256" key="6">
    <source>
        <dbReference type="SAM" id="SignalP"/>
    </source>
</evidence>
<evidence type="ECO:0000256" key="1">
    <source>
        <dbReference type="ARBA" id="ARBA00008834"/>
    </source>
</evidence>
<comment type="caution">
    <text evidence="8">The sequence shown here is derived from an EMBL/GenBank/DDBJ whole genome shotgun (WGS) entry which is preliminary data.</text>
</comment>
<accession>A0ABR6ZMU0</accession>
<feature type="chain" id="PRO_5045209058" evidence="6">
    <location>
        <begin position="21"/>
        <end position="549"/>
    </location>
</feature>
<dbReference type="PANTHER" id="PTHR31339:SF9">
    <property type="entry name" value="PLASMIN AND FIBRONECTIN-BINDING PROTEIN A"/>
    <property type="match status" value="1"/>
</dbReference>
<feature type="signal peptide" evidence="6">
    <location>
        <begin position="1"/>
        <end position="20"/>
    </location>
</feature>
<dbReference type="InterPro" id="IPR051801">
    <property type="entry name" value="GH28_Enzymes"/>
</dbReference>